<dbReference type="EC" id="2.7.1.-" evidence="6"/>
<sequence>MKLNEQSSQSLDKELTAEVIGFGALNLDKIFKVNEIVDKDGEGVITESKISCGGSASNTIIGLSRLGILTSYIGKIAFDNEGETLEMNLIKEGVLLDNLIYGDTGDSGVVYGFVDEEGDRSLYVNSGVNDEIVVDEIIGSGLSNAKIIHYSSFVGDSLNAQIDLIDNLPKSIVLSFDPGMIYANKDPNVLKKILKRTNILLINENELKLLFGEHYFDKHGLSDFSNKDNLSFRDIALYLIEDGIDTVVVKRGRNGAYGINNKEEVKIPVFNVEAIDTTAAGDSFNAGFLYSYLNNFSLEKSCIVGNWIASKSVEGFGIDNLPYKLELNDFIKDLNQAIINQDTLSLFE</sequence>
<feature type="domain" description="Carbohydrate kinase PfkB" evidence="5">
    <location>
        <begin position="22"/>
        <end position="317"/>
    </location>
</feature>
<comment type="similarity">
    <text evidence="1 4">Belongs to the carbohydrate kinase PfkB family.</text>
</comment>
<dbReference type="Pfam" id="PF00294">
    <property type="entry name" value="PfkB"/>
    <property type="match status" value="1"/>
</dbReference>
<reference evidence="6 7" key="1">
    <citation type="submission" date="2016-04" db="EMBL/GenBank/DDBJ databases">
        <title>Genome sequence of Methanobrevibacter curvatus DSM 11111.</title>
        <authorList>
            <person name="Poehlein A."/>
            <person name="Seedorf H."/>
            <person name="Daniel R."/>
        </authorList>
    </citation>
    <scope>NUCLEOTIDE SEQUENCE [LARGE SCALE GENOMIC DNA]</scope>
    <source>
        <strain evidence="6 7">DSM 11111</strain>
    </source>
</reference>
<dbReference type="Gene3D" id="3.40.1190.20">
    <property type="match status" value="1"/>
</dbReference>
<dbReference type="STRING" id="49547.MBCUR_10130"/>
<protein>
    <submittedName>
        <fullName evidence="6">Putative sugar kinase YdjH</fullName>
        <ecNumber evidence="6">2.7.1.-</ecNumber>
    </submittedName>
</protein>
<comment type="caution">
    <text evidence="6">The sequence shown here is derived from an EMBL/GenBank/DDBJ whole genome shotgun (WGS) entry which is preliminary data.</text>
</comment>
<evidence type="ECO:0000256" key="4">
    <source>
        <dbReference type="RuleBase" id="RU003704"/>
    </source>
</evidence>
<dbReference type="GO" id="GO:0016301">
    <property type="term" value="F:kinase activity"/>
    <property type="evidence" value="ECO:0007669"/>
    <property type="project" value="UniProtKB-KW"/>
</dbReference>
<dbReference type="PROSITE" id="PS00584">
    <property type="entry name" value="PFKB_KINASES_2"/>
    <property type="match status" value="1"/>
</dbReference>
<dbReference type="InterPro" id="IPR002139">
    <property type="entry name" value="Ribo/fructo_kinase"/>
</dbReference>
<dbReference type="PATRIC" id="fig|49547.3.peg.1082"/>
<dbReference type="Proteomes" id="UP000077245">
    <property type="component" value="Unassembled WGS sequence"/>
</dbReference>
<accession>A0A166AXK9</accession>
<keyword evidence="7" id="KW-1185">Reference proteome</keyword>
<evidence type="ECO:0000256" key="1">
    <source>
        <dbReference type="ARBA" id="ARBA00010688"/>
    </source>
</evidence>
<dbReference type="InterPro" id="IPR029056">
    <property type="entry name" value="Ribokinase-like"/>
</dbReference>
<gene>
    <name evidence="6" type="primary">ydjH</name>
    <name evidence="6" type="ORF">MBCUR_10130</name>
</gene>
<evidence type="ECO:0000256" key="2">
    <source>
        <dbReference type="ARBA" id="ARBA00022679"/>
    </source>
</evidence>
<keyword evidence="3 4" id="KW-0418">Kinase</keyword>
<dbReference type="RefSeq" id="WP_067091068.1">
    <property type="nucleotide sequence ID" value="NZ_LWMV01000165.1"/>
</dbReference>
<dbReference type="SUPFAM" id="SSF53613">
    <property type="entry name" value="Ribokinase-like"/>
    <property type="match status" value="1"/>
</dbReference>
<evidence type="ECO:0000313" key="6">
    <source>
        <dbReference type="EMBL" id="KZX12602.1"/>
    </source>
</evidence>
<dbReference type="PANTHER" id="PTHR10584:SF166">
    <property type="entry name" value="RIBOKINASE"/>
    <property type="match status" value="1"/>
</dbReference>
<name>A0A166AXK9_9EURY</name>
<organism evidence="6 7">
    <name type="scientific">Methanobrevibacter curvatus</name>
    <dbReference type="NCBI Taxonomy" id="49547"/>
    <lineage>
        <taxon>Archaea</taxon>
        <taxon>Methanobacteriati</taxon>
        <taxon>Methanobacteriota</taxon>
        <taxon>Methanomada group</taxon>
        <taxon>Methanobacteria</taxon>
        <taxon>Methanobacteriales</taxon>
        <taxon>Methanobacteriaceae</taxon>
        <taxon>Methanobrevibacter</taxon>
    </lineage>
</organism>
<dbReference type="InterPro" id="IPR002173">
    <property type="entry name" value="Carboh/pur_kinase_PfkB_CS"/>
</dbReference>
<dbReference type="PRINTS" id="PR00990">
    <property type="entry name" value="RIBOKINASE"/>
</dbReference>
<evidence type="ECO:0000259" key="5">
    <source>
        <dbReference type="Pfam" id="PF00294"/>
    </source>
</evidence>
<keyword evidence="2 4" id="KW-0808">Transferase</keyword>
<dbReference type="InterPro" id="IPR011611">
    <property type="entry name" value="PfkB_dom"/>
</dbReference>
<dbReference type="PANTHER" id="PTHR10584">
    <property type="entry name" value="SUGAR KINASE"/>
    <property type="match status" value="1"/>
</dbReference>
<dbReference type="AlphaFoldDB" id="A0A166AXK9"/>
<dbReference type="GO" id="GO:0006796">
    <property type="term" value="P:phosphate-containing compound metabolic process"/>
    <property type="evidence" value="ECO:0007669"/>
    <property type="project" value="UniProtKB-ARBA"/>
</dbReference>
<evidence type="ECO:0000256" key="3">
    <source>
        <dbReference type="ARBA" id="ARBA00022777"/>
    </source>
</evidence>
<proteinExistence type="inferred from homology"/>
<evidence type="ECO:0000313" key="7">
    <source>
        <dbReference type="Proteomes" id="UP000077245"/>
    </source>
</evidence>
<dbReference type="OrthoDB" id="26949at2157"/>
<dbReference type="EMBL" id="LWMV01000165">
    <property type="protein sequence ID" value="KZX12602.1"/>
    <property type="molecule type" value="Genomic_DNA"/>
</dbReference>